<feature type="domain" description="DUF4158" evidence="1">
    <location>
        <begin position="4"/>
        <end position="90"/>
    </location>
</feature>
<feature type="non-terminal residue" evidence="2">
    <location>
        <position position="90"/>
    </location>
</feature>
<name>A0A7Y0SF22_VIBPH</name>
<evidence type="ECO:0000313" key="2">
    <source>
        <dbReference type="EMBL" id="NMU82053.1"/>
    </source>
</evidence>
<reference evidence="2 3" key="1">
    <citation type="submission" date="2020-04" db="EMBL/GenBank/DDBJ databases">
        <title>Whole-genome sequencing of Vibrio spp. from China reveals different genetic environments of blaCTX-M-14 among diverse lineages.</title>
        <authorList>
            <person name="Zheng Z."/>
            <person name="Ye L."/>
            <person name="Chen S."/>
        </authorList>
    </citation>
    <scope>NUCLEOTIDE SEQUENCE [LARGE SCALE GENOMIC DNA]</scope>
    <source>
        <strain evidence="2 3">Vb0551</strain>
    </source>
</reference>
<feature type="non-terminal residue" evidence="2">
    <location>
        <position position="1"/>
    </location>
</feature>
<dbReference type="EMBL" id="JABCLB010000460">
    <property type="protein sequence ID" value="NMU82053.1"/>
    <property type="molecule type" value="Genomic_DNA"/>
</dbReference>
<dbReference type="InterPro" id="IPR025296">
    <property type="entry name" value="DUF4158"/>
</dbReference>
<gene>
    <name evidence="2" type="ORF">HKB16_04090</name>
</gene>
<dbReference type="Proteomes" id="UP000518904">
    <property type="component" value="Unassembled WGS sequence"/>
</dbReference>
<proteinExistence type="predicted"/>
<sequence length="90" mass="10543">FDFNAVKADLDFIISKYFKGKSIKAKDLSASTKTKLVSRLLNYTGYQYYRRKTHKLEILERLRDVVTISVDPRYVVDECIAFFNQNQIAL</sequence>
<accession>A0A7Y0SF22</accession>
<protein>
    <submittedName>
        <fullName evidence="2">DUF4158 domain-containing protein</fullName>
    </submittedName>
</protein>
<dbReference type="Pfam" id="PF13700">
    <property type="entry name" value="DUF4158"/>
    <property type="match status" value="1"/>
</dbReference>
<evidence type="ECO:0000259" key="1">
    <source>
        <dbReference type="Pfam" id="PF13700"/>
    </source>
</evidence>
<comment type="caution">
    <text evidence="2">The sequence shown here is derived from an EMBL/GenBank/DDBJ whole genome shotgun (WGS) entry which is preliminary data.</text>
</comment>
<dbReference type="AlphaFoldDB" id="A0A7Y0SF22"/>
<organism evidence="2 3">
    <name type="scientific">Vibrio parahaemolyticus</name>
    <dbReference type="NCBI Taxonomy" id="670"/>
    <lineage>
        <taxon>Bacteria</taxon>
        <taxon>Pseudomonadati</taxon>
        <taxon>Pseudomonadota</taxon>
        <taxon>Gammaproteobacteria</taxon>
        <taxon>Vibrionales</taxon>
        <taxon>Vibrionaceae</taxon>
        <taxon>Vibrio</taxon>
    </lineage>
</organism>
<evidence type="ECO:0000313" key="3">
    <source>
        <dbReference type="Proteomes" id="UP000518904"/>
    </source>
</evidence>